<dbReference type="STRING" id="1642818.AWE51_04060"/>
<gene>
    <name evidence="13" type="ORF">AWE51_04060</name>
</gene>
<dbReference type="OrthoDB" id="9809746at2"/>
<dbReference type="RefSeq" id="WP_066310708.1">
    <property type="nucleotide sequence ID" value="NZ_LQRT01000002.1"/>
</dbReference>
<dbReference type="PANTHER" id="PTHR42801:SF7">
    <property type="entry name" value="SLL1159 PROTEIN"/>
    <property type="match status" value="1"/>
</dbReference>
<dbReference type="GO" id="GO:0045454">
    <property type="term" value="P:cell redox homeostasis"/>
    <property type="evidence" value="ECO:0007669"/>
    <property type="project" value="TreeGrafter"/>
</dbReference>
<dbReference type="InterPro" id="IPR036249">
    <property type="entry name" value="Thioredoxin-like_sf"/>
</dbReference>
<dbReference type="SUPFAM" id="SSF52833">
    <property type="entry name" value="Thioredoxin-like"/>
    <property type="match status" value="1"/>
</dbReference>
<feature type="domain" description="Thioredoxin" evidence="12">
    <location>
        <begin position="43"/>
        <end position="214"/>
    </location>
</feature>
<keyword evidence="4" id="KW-0049">Antioxidant</keyword>
<keyword evidence="14" id="KW-1185">Reference proteome</keyword>
<comment type="similarity">
    <text evidence="9">Belongs to the peroxiredoxin family. BCP/PrxQ subfamily.</text>
</comment>
<evidence type="ECO:0000256" key="10">
    <source>
        <dbReference type="ARBA" id="ARBA00042639"/>
    </source>
</evidence>
<dbReference type="EMBL" id="LQRT01000002">
    <property type="protein sequence ID" value="KZS42629.1"/>
    <property type="molecule type" value="Genomic_DNA"/>
</dbReference>
<evidence type="ECO:0000313" key="14">
    <source>
        <dbReference type="Proteomes" id="UP000076715"/>
    </source>
</evidence>
<comment type="catalytic activity">
    <reaction evidence="11">
        <text>a hydroperoxide + [thioredoxin]-dithiol = an alcohol + [thioredoxin]-disulfide + H2O</text>
        <dbReference type="Rhea" id="RHEA:62620"/>
        <dbReference type="Rhea" id="RHEA-COMP:10698"/>
        <dbReference type="Rhea" id="RHEA-COMP:10700"/>
        <dbReference type="ChEBI" id="CHEBI:15377"/>
        <dbReference type="ChEBI" id="CHEBI:29950"/>
        <dbReference type="ChEBI" id="CHEBI:30879"/>
        <dbReference type="ChEBI" id="CHEBI:35924"/>
        <dbReference type="ChEBI" id="CHEBI:50058"/>
        <dbReference type="EC" id="1.11.1.24"/>
    </reaction>
</comment>
<reference evidence="13 14" key="1">
    <citation type="submission" date="2016-01" db="EMBL/GenBank/DDBJ databases">
        <title>The draft genome sequence of Aquimarina sp. RZW4-3-2.</title>
        <authorList>
            <person name="Wang Y."/>
        </authorList>
    </citation>
    <scope>NUCLEOTIDE SEQUENCE [LARGE SCALE GENOMIC DNA]</scope>
    <source>
        <strain evidence="13 14">RZW4-3-2</strain>
    </source>
</reference>
<dbReference type="AlphaFoldDB" id="A0A162CXQ0"/>
<evidence type="ECO:0000256" key="9">
    <source>
        <dbReference type="ARBA" id="ARBA00038489"/>
    </source>
</evidence>
<dbReference type="Proteomes" id="UP000076715">
    <property type="component" value="Unassembled WGS sequence"/>
</dbReference>
<proteinExistence type="inferred from homology"/>
<comment type="function">
    <text evidence="1">Thiol-specific peroxidase that catalyzes the reduction of hydrogen peroxide and organic hydroperoxides to water and alcohols, respectively. Plays a role in cell protection against oxidative stress by detoxifying peroxides and as sensor of hydrogen peroxide-mediated signaling events.</text>
</comment>
<evidence type="ECO:0000256" key="2">
    <source>
        <dbReference type="ARBA" id="ARBA00013017"/>
    </source>
</evidence>
<dbReference type="Gene3D" id="3.40.30.10">
    <property type="entry name" value="Glutaredoxin"/>
    <property type="match status" value="1"/>
</dbReference>
<dbReference type="InterPro" id="IPR013766">
    <property type="entry name" value="Thioredoxin_domain"/>
</dbReference>
<dbReference type="Pfam" id="PF00578">
    <property type="entry name" value="AhpC-TSA"/>
    <property type="match status" value="1"/>
</dbReference>
<evidence type="ECO:0000256" key="11">
    <source>
        <dbReference type="ARBA" id="ARBA00049091"/>
    </source>
</evidence>
<dbReference type="CDD" id="cd02970">
    <property type="entry name" value="PRX_like2"/>
    <property type="match status" value="1"/>
</dbReference>
<evidence type="ECO:0000256" key="7">
    <source>
        <dbReference type="ARBA" id="ARBA00023284"/>
    </source>
</evidence>
<evidence type="ECO:0000259" key="12">
    <source>
        <dbReference type="PROSITE" id="PS51352"/>
    </source>
</evidence>
<evidence type="ECO:0000256" key="4">
    <source>
        <dbReference type="ARBA" id="ARBA00022862"/>
    </source>
</evidence>
<evidence type="ECO:0000313" key="13">
    <source>
        <dbReference type="EMBL" id="KZS42629.1"/>
    </source>
</evidence>
<dbReference type="PANTHER" id="PTHR42801">
    <property type="entry name" value="THIOREDOXIN-DEPENDENT PEROXIDE REDUCTASE"/>
    <property type="match status" value="1"/>
</dbReference>
<keyword evidence="5" id="KW-0560">Oxidoreductase</keyword>
<keyword evidence="7" id="KW-0676">Redox-active center</keyword>
<dbReference type="GO" id="GO:0005737">
    <property type="term" value="C:cytoplasm"/>
    <property type="evidence" value="ECO:0007669"/>
    <property type="project" value="TreeGrafter"/>
</dbReference>
<dbReference type="PROSITE" id="PS51352">
    <property type="entry name" value="THIOREDOXIN_2"/>
    <property type="match status" value="1"/>
</dbReference>
<accession>A0A162CXQ0</accession>
<dbReference type="InterPro" id="IPR050924">
    <property type="entry name" value="Peroxiredoxin_BCP/PrxQ"/>
</dbReference>
<keyword evidence="6" id="KW-1015">Disulfide bond</keyword>
<evidence type="ECO:0000256" key="1">
    <source>
        <dbReference type="ARBA" id="ARBA00003330"/>
    </source>
</evidence>
<keyword evidence="3" id="KW-0575">Peroxidase</keyword>
<dbReference type="GO" id="GO:0008379">
    <property type="term" value="F:thioredoxin peroxidase activity"/>
    <property type="evidence" value="ECO:0007669"/>
    <property type="project" value="TreeGrafter"/>
</dbReference>
<dbReference type="EC" id="1.11.1.24" evidence="2"/>
<organism evidence="13 14">
    <name type="scientific">Aquimarina aggregata</name>
    <dbReference type="NCBI Taxonomy" id="1642818"/>
    <lineage>
        <taxon>Bacteria</taxon>
        <taxon>Pseudomonadati</taxon>
        <taxon>Bacteroidota</taxon>
        <taxon>Flavobacteriia</taxon>
        <taxon>Flavobacteriales</taxon>
        <taxon>Flavobacteriaceae</taxon>
        <taxon>Aquimarina</taxon>
    </lineage>
</organism>
<sequence>MSLTQELKARAEQSATKYPETTHAIMNNGIAILREEGLVKKALKTGDKIPEVTLPNAANKTISLQELLLENKVVLSFYRGGWCPYCNLELKALQQALPEFEKNGATLVAISPETPDNSLSTSEKNNLSFEVLSDTNNAIAKKFNLVFTLPKDLIEVYNGFGIDLNSSNGNTNQELPLSATYIIDKDGTILYDFIKEDYKERADPEEILKFLKNK</sequence>
<dbReference type="GO" id="GO:0034599">
    <property type="term" value="P:cellular response to oxidative stress"/>
    <property type="evidence" value="ECO:0007669"/>
    <property type="project" value="TreeGrafter"/>
</dbReference>
<name>A0A162CXQ0_9FLAO</name>
<dbReference type="InterPro" id="IPR000866">
    <property type="entry name" value="AhpC/TSA"/>
</dbReference>
<evidence type="ECO:0000256" key="3">
    <source>
        <dbReference type="ARBA" id="ARBA00022559"/>
    </source>
</evidence>
<evidence type="ECO:0000256" key="6">
    <source>
        <dbReference type="ARBA" id="ARBA00023157"/>
    </source>
</evidence>
<protein>
    <recommendedName>
        <fullName evidence="2">thioredoxin-dependent peroxiredoxin</fullName>
        <ecNumber evidence="2">1.11.1.24</ecNumber>
    </recommendedName>
    <alternativeName>
        <fullName evidence="8">Thioredoxin peroxidase</fullName>
    </alternativeName>
    <alternativeName>
        <fullName evidence="10">Thioredoxin-dependent peroxiredoxin Bcp</fullName>
    </alternativeName>
</protein>
<evidence type="ECO:0000256" key="8">
    <source>
        <dbReference type="ARBA" id="ARBA00032824"/>
    </source>
</evidence>
<comment type="caution">
    <text evidence="13">The sequence shown here is derived from an EMBL/GenBank/DDBJ whole genome shotgun (WGS) entry which is preliminary data.</text>
</comment>
<evidence type="ECO:0000256" key="5">
    <source>
        <dbReference type="ARBA" id="ARBA00023002"/>
    </source>
</evidence>